<feature type="non-terminal residue" evidence="2">
    <location>
        <position position="82"/>
    </location>
</feature>
<evidence type="ECO:0000256" key="1">
    <source>
        <dbReference type="SAM" id="MobiDB-lite"/>
    </source>
</evidence>
<feature type="region of interest" description="Disordered" evidence="1">
    <location>
        <begin position="1"/>
        <end position="20"/>
    </location>
</feature>
<dbReference type="EMBL" id="JAMKFB020000007">
    <property type="protein sequence ID" value="KAL0189449.1"/>
    <property type="molecule type" value="Genomic_DNA"/>
</dbReference>
<dbReference type="AlphaFoldDB" id="A0ABD0QTD4"/>
<keyword evidence="3" id="KW-1185">Reference proteome</keyword>
<evidence type="ECO:0000313" key="2">
    <source>
        <dbReference type="EMBL" id="KAL0189449.1"/>
    </source>
</evidence>
<organism evidence="2 3">
    <name type="scientific">Cirrhinus mrigala</name>
    <name type="common">Mrigala</name>
    <dbReference type="NCBI Taxonomy" id="683832"/>
    <lineage>
        <taxon>Eukaryota</taxon>
        <taxon>Metazoa</taxon>
        <taxon>Chordata</taxon>
        <taxon>Craniata</taxon>
        <taxon>Vertebrata</taxon>
        <taxon>Euteleostomi</taxon>
        <taxon>Actinopterygii</taxon>
        <taxon>Neopterygii</taxon>
        <taxon>Teleostei</taxon>
        <taxon>Ostariophysi</taxon>
        <taxon>Cypriniformes</taxon>
        <taxon>Cyprinidae</taxon>
        <taxon>Labeoninae</taxon>
        <taxon>Labeonini</taxon>
        <taxon>Cirrhinus</taxon>
    </lineage>
</organism>
<accession>A0ABD0QTD4</accession>
<name>A0ABD0QTD4_CIRMR</name>
<proteinExistence type="predicted"/>
<reference evidence="2 3" key="1">
    <citation type="submission" date="2024-05" db="EMBL/GenBank/DDBJ databases">
        <title>Genome sequencing and assembly of Indian major carp, Cirrhinus mrigala (Hamilton, 1822).</title>
        <authorList>
            <person name="Mohindra V."/>
            <person name="Chowdhury L.M."/>
            <person name="Lal K."/>
            <person name="Jena J.K."/>
        </authorList>
    </citation>
    <scope>NUCLEOTIDE SEQUENCE [LARGE SCALE GENOMIC DNA]</scope>
    <source>
        <strain evidence="2">CM1030</strain>
        <tissue evidence="2">Blood</tissue>
    </source>
</reference>
<sequence length="82" mass="8713">MALKARLKEPNGLNHRGRRYHSSFNQTCGVQVSKASGFTVSSDTIGGFIKEDGTVTVSISKTSPEASLSASQDISNAKRIGK</sequence>
<gene>
    <name evidence="2" type="ORF">M9458_016548</name>
</gene>
<evidence type="ECO:0000313" key="3">
    <source>
        <dbReference type="Proteomes" id="UP001529510"/>
    </source>
</evidence>
<comment type="caution">
    <text evidence="2">The sequence shown here is derived from an EMBL/GenBank/DDBJ whole genome shotgun (WGS) entry which is preliminary data.</text>
</comment>
<dbReference type="Proteomes" id="UP001529510">
    <property type="component" value="Unassembled WGS sequence"/>
</dbReference>
<protein>
    <submittedName>
        <fullName evidence="2">Uncharacterized protein</fullName>
    </submittedName>
</protein>